<keyword evidence="3 8" id="KW-0641">Proline biosynthesis</keyword>
<dbReference type="RefSeq" id="WP_000820352.1">
    <property type="nucleotide sequence ID" value="NZ_AP018935.1"/>
</dbReference>
<dbReference type="PROSITE" id="PS00902">
    <property type="entry name" value="GLUTAMATE_5_KINASE"/>
    <property type="match status" value="1"/>
</dbReference>
<organism evidence="15 19">
    <name type="scientific">Streptococcus agalactiae</name>
    <dbReference type="NCBI Taxonomy" id="1311"/>
    <lineage>
        <taxon>Bacteria</taxon>
        <taxon>Bacillati</taxon>
        <taxon>Bacillota</taxon>
        <taxon>Bacilli</taxon>
        <taxon>Lactobacillales</taxon>
        <taxon>Streptococcaceae</taxon>
        <taxon>Streptococcus</taxon>
    </lineage>
</organism>
<keyword evidence="7 8" id="KW-0067">ATP-binding</keyword>
<evidence type="ECO:0000256" key="3">
    <source>
        <dbReference type="ARBA" id="ARBA00022650"/>
    </source>
</evidence>
<keyword evidence="5 8" id="KW-0547">Nucleotide-binding</keyword>
<feature type="binding site" evidence="8">
    <location>
        <begin position="219"/>
        <end position="225"/>
    </location>
    <ligand>
        <name>ATP</name>
        <dbReference type="ChEBI" id="CHEBI:30616"/>
    </ligand>
</feature>
<dbReference type="PANTHER" id="PTHR43654">
    <property type="entry name" value="GLUTAMATE 5-KINASE"/>
    <property type="match status" value="1"/>
</dbReference>
<dbReference type="OMA" id="SVTELMF"/>
<comment type="catalytic activity">
    <reaction evidence="8">
        <text>L-glutamate + ATP = L-glutamyl 5-phosphate + ADP</text>
        <dbReference type="Rhea" id="RHEA:14877"/>
        <dbReference type="ChEBI" id="CHEBI:29985"/>
        <dbReference type="ChEBI" id="CHEBI:30616"/>
        <dbReference type="ChEBI" id="CHEBI:58274"/>
        <dbReference type="ChEBI" id="CHEBI:456216"/>
        <dbReference type="EC" id="2.7.2.11"/>
    </reaction>
</comment>
<dbReference type="AlphaFoldDB" id="A0A0E1EFJ2"/>
<dbReference type="Proteomes" id="UP000035346">
    <property type="component" value="Unassembled WGS sequence"/>
</dbReference>
<reference evidence="16 17" key="1">
    <citation type="journal article" date="2015" name="PLoS ONE">
        <title>Genomic analysis reveals the molecular basis for capsule loss in the group B streptococcus population.</title>
        <authorList>
            <consortium name="DEVANI Consortium"/>
            <person name="Rosini R."/>
            <person name="Campisi E."/>
            <person name="De Chiara M."/>
            <person name="Tettelin H."/>
            <person name="Rinaudo D."/>
            <person name="Toniolo C."/>
            <person name="Metruccio M."/>
            <person name="Guidotti S."/>
            <person name="Sorensen U.B."/>
            <person name="Kilian M."/>
            <person name="Ramirez M."/>
            <person name="Janulczyk R."/>
            <person name="Donati C."/>
            <person name="Grandi G."/>
            <person name="Margarit I."/>
        </authorList>
    </citation>
    <scope>NUCLEOTIDE SEQUENCE [LARGE SCALE GENOMIC DNA]</scope>
    <source>
        <strain evidence="11 17">DK-B-USS-215</strain>
        <strain evidence="10 16">ES-PW-063</strain>
    </source>
</reference>
<evidence type="ECO:0000256" key="7">
    <source>
        <dbReference type="ARBA" id="ARBA00022840"/>
    </source>
</evidence>
<evidence type="ECO:0000313" key="10">
    <source>
        <dbReference type="EMBL" id="KLJ30218.1"/>
    </source>
</evidence>
<evidence type="ECO:0000313" key="14">
    <source>
        <dbReference type="EMBL" id="RDY85187.1"/>
    </source>
</evidence>
<dbReference type="EMBL" id="LCVB01000019">
    <property type="protein sequence ID" value="KLJ30218.1"/>
    <property type="molecule type" value="Genomic_DNA"/>
</dbReference>
<dbReference type="Pfam" id="PF00696">
    <property type="entry name" value="AA_kinase"/>
    <property type="match status" value="1"/>
</dbReference>
<comment type="function">
    <text evidence="8">Catalyzes the transfer of a phosphate group to glutamate to form L-glutamate 5-phosphate.</text>
</comment>
<feature type="binding site" evidence="8">
    <location>
        <position position="14"/>
    </location>
    <ligand>
        <name>ATP</name>
        <dbReference type="ChEBI" id="CHEBI:30616"/>
    </ligand>
</feature>
<dbReference type="PRINTS" id="PR00474">
    <property type="entry name" value="GLU5KINASE"/>
</dbReference>
<feature type="binding site" evidence="8">
    <location>
        <begin position="177"/>
        <end position="178"/>
    </location>
    <ligand>
        <name>ATP</name>
        <dbReference type="ChEBI" id="CHEBI:30616"/>
    </ligand>
</feature>
<sequence length="267" mass="29198">MKRHFETTRRIVIKVGTSSLVQTSGKINLSKIDHLAFVISSLMNRGMEVILVSSGAMGFGLDILKMDKRPQEISQQQAVSSVGQVAMMSLYSQIFSHYQTHVSQILLTRDVVVFPESLQNVTNSFESLLSMGILPIVNENDAVSVDEMDHKTKFGDNDRLSAVVAKITKADLLIMLSDIDGLFDKNPNIYDDAVLRSHVSEITDDIIKSAGGAGSKFGTGGMLSKIKSAQMVFDNNGQMILMNGANPRDILKVLDGHNIGTYFAQGK</sequence>
<evidence type="ECO:0000313" key="12">
    <source>
        <dbReference type="EMBL" id="MDK6899714.1"/>
    </source>
</evidence>
<dbReference type="PIRSF" id="PIRSF000729">
    <property type="entry name" value="GK"/>
    <property type="match status" value="1"/>
</dbReference>
<reference evidence="13 18" key="2">
    <citation type="journal article" date="2016" name="Sci. Rep.">
        <title>Serotype IV Streptococcus agalactiae ST-452 has arisen from large genomic recombination events between CC23 and the hypervirulent CC17 lineages.</title>
        <authorList>
            <person name="Campisi E."/>
            <person name="Rinaudo C.D."/>
            <person name="Donati C."/>
            <person name="Barucco M."/>
            <person name="Torricelli G."/>
            <person name="Edwards M.S."/>
            <person name="Baker C.J."/>
            <person name="Margarit I."/>
            <person name="Rosini R."/>
        </authorList>
    </citation>
    <scope>NUCLEOTIDE SEQUENCE [LARGE SCALE GENOMIC DNA]</scope>
    <source>
        <strain evidence="13 18">CZ-PW-140</strain>
    </source>
</reference>
<dbReference type="InterPro" id="IPR005715">
    <property type="entry name" value="Glu_5kinase/COase_Synthase"/>
</dbReference>
<dbReference type="PANTHER" id="PTHR43654:SF1">
    <property type="entry name" value="ISOPENTENYL PHOSPHATE KINASE"/>
    <property type="match status" value="1"/>
</dbReference>
<evidence type="ECO:0000256" key="4">
    <source>
        <dbReference type="ARBA" id="ARBA00022679"/>
    </source>
</evidence>
<name>A0A0E1EFJ2_STRAG</name>
<reference evidence="12" key="5">
    <citation type="submission" date="2023-05" db="EMBL/GenBank/DDBJ databases">
        <title>Cataloging the Phylogenetic Diversity of Human Bladder Bacteria.</title>
        <authorList>
            <person name="Du J."/>
        </authorList>
    </citation>
    <scope>NUCLEOTIDE SEQUENCE</scope>
    <source>
        <strain evidence="12">UMB8703</strain>
    </source>
</reference>
<evidence type="ECO:0000313" key="18">
    <source>
        <dbReference type="Proteomes" id="UP000093122"/>
    </source>
</evidence>
<dbReference type="EMBL" id="QHGZ01000091">
    <property type="protein sequence ID" value="RDY85187.1"/>
    <property type="molecule type" value="Genomic_DNA"/>
</dbReference>
<dbReference type="Proteomes" id="UP000254076">
    <property type="component" value="Unassembled WGS sequence"/>
</dbReference>
<evidence type="ECO:0000313" key="13">
    <source>
        <dbReference type="EMBL" id="OCM70597.1"/>
    </source>
</evidence>
<evidence type="ECO:0000313" key="17">
    <source>
        <dbReference type="Proteomes" id="UP000035346"/>
    </source>
</evidence>
<keyword evidence="4 8" id="KW-0808">Transferase</keyword>
<dbReference type="SMR" id="A0A0E1EFJ2"/>
<reference evidence="15 19" key="4">
    <citation type="submission" date="2018-06" db="EMBL/GenBank/DDBJ databases">
        <authorList>
            <consortium name="Pathogen Informatics"/>
            <person name="Doyle S."/>
        </authorList>
    </citation>
    <scope>NUCLEOTIDE SEQUENCE [LARGE SCALE GENOMIC DNA]</scope>
    <source>
        <strain evidence="15 19">NCTC8185</strain>
    </source>
</reference>
<dbReference type="InterPro" id="IPR019797">
    <property type="entry name" value="Glutamate_5-kinase_CS"/>
</dbReference>
<dbReference type="InterPro" id="IPR011529">
    <property type="entry name" value="Glu_5kinase"/>
</dbReference>
<dbReference type="HAMAP" id="MF_00456">
    <property type="entry name" value="ProB"/>
    <property type="match status" value="1"/>
</dbReference>
<dbReference type="CDD" id="cd04242">
    <property type="entry name" value="AAK_G5K_ProB"/>
    <property type="match status" value="1"/>
</dbReference>
<dbReference type="InterPro" id="IPR041739">
    <property type="entry name" value="G5K_ProB"/>
</dbReference>
<keyword evidence="1 8" id="KW-0963">Cytoplasm</keyword>
<dbReference type="EMBL" id="JASOIH010000006">
    <property type="protein sequence ID" value="MDK6899714.1"/>
    <property type="molecule type" value="Genomic_DNA"/>
</dbReference>
<keyword evidence="6 8" id="KW-0418">Kinase</keyword>
<evidence type="ECO:0000313" key="20">
    <source>
        <dbReference type="Proteomes" id="UP000256718"/>
    </source>
</evidence>
<dbReference type="InterPro" id="IPR001048">
    <property type="entry name" value="Asp/Glu/Uridylate_kinase"/>
</dbReference>
<evidence type="ECO:0000256" key="1">
    <source>
        <dbReference type="ARBA" id="ARBA00022490"/>
    </source>
</evidence>
<dbReference type="SUPFAM" id="SSF53633">
    <property type="entry name" value="Carbamate kinase-like"/>
    <property type="match status" value="1"/>
</dbReference>
<dbReference type="EMBL" id="LBKL01000100">
    <property type="protein sequence ID" value="KLL35240.1"/>
    <property type="molecule type" value="Genomic_DNA"/>
</dbReference>
<dbReference type="EC" id="2.7.2.11" evidence="8"/>
<dbReference type="UniPathway" id="UPA00098">
    <property type="reaction ID" value="UER00359"/>
</dbReference>
<feature type="binding site" evidence="8">
    <location>
        <position position="157"/>
    </location>
    <ligand>
        <name>substrate</name>
    </ligand>
</feature>
<evidence type="ECO:0000313" key="19">
    <source>
        <dbReference type="Proteomes" id="UP000254076"/>
    </source>
</evidence>
<dbReference type="KEGG" id="sagg:EN73_01700"/>
<evidence type="ECO:0000256" key="6">
    <source>
        <dbReference type="ARBA" id="ARBA00022777"/>
    </source>
</evidence>
<dbReference type="GO" id="GO:0005829">
    <property type="term" value="C:cytosol"/>
    <property type="evidence" value="ECO:0007669"/>
    <property type="project" value="TreeGrafter"/>
</dbReference>
<evidence type="ECO:0000256" key="5">
    <source>
        <dbReference type="ARBA" id="ARBA00022741"/>
    </source>
</evidence>
<accession>A0A0E1EFJ2</accession>
<evidence type="ECO:0000259" key="9">
    <source>
        <dbReference type="Pfam" id="PF00696"/>
    </source>
</evidence>
<dbReference type="EMBL" id="UHEQ01000004">
    <property type="protein sequence ID" value="SUN13423.1"/>
    <property type="molecule type" value="Genomic_DNA"/>
</dbReference>
<protein>
    <recommendedName>
        <fullName evidence="8">Glutamate 5-kinase</fullName>
        <ecNumber evidence="8">2.7.2.11</ecNumber>
    </recommendedName>
    <alternativeName>
        <fullName evidence="8">Gamma-glutamyl kinase</fullName>
        <shortName evidence="8">GK</shortName>
    </alternativeName>
</protein>
<gene>
    <name evidence="8 15" type="primary">proB</name>
    <name evidence="13" type="ORF">AX245_06700</name>
    <name evidence="14" type="ORF">C4618_03310</name>
    <name evidence="15" type="ORF">NCTC8185_00606</name>
    <name evidence="12" type="ORF">QP229_06880</name>
    <name evidence="11" type="ORF">WA04_11095</name>
    <name evidence="10" type="ORF">WA45_03640</name>
</gene>
<dbReference type="FunFam" id="3.40.1160.10:FF:000018">
    <property type="entry name" value="Glutamate 5-kinase"/>
    <property type="match status" value="1"/>
</dbReference>
<evidence type="ECO:0000256" key="8">
    <source>
        <dbReference type="HAMAP-Rule" id="MF_00456"/>
    </source>
</evidence>
<comment type="similarity">
    <text evidence="8">Belongs to the glutamate 5-kinase family.</text>
</comment>
<dbReference type="EMBL" id="MAWT01000045">
    <property type="protein sequence ID" value="OCM70597.1"/>
    <property type="molecule type" value="Genomic_DNA"/>
</dbReference>
<dbReference type="Proteomes" id="UP000093122">
    <property type="component" value="Unassembled WGS sequence"/>
</dbReference>
<dbReference type="GO" id="GO:0055129">
    <property type="term" value="P:L-proline biosynthetic process"/>
    <property type="evidence" value="ECO:0007669"/>
    <property type="project" value="UniProtKB-UniRule"/>
</dbReference>
<reference evidence="14 20" key="3">
    <citation type="journal article" date="2018" name="Emerg. Microbes Infect.">
        <title>Phenotypic and molecular analysis of nontypeable Group B streptococci: identification of cps2a and hybrid cps2a/cps5 Group B streptococcal capsule gene clusters.</title>
        <authorList>
            <person name="Alhhazmi A."/>
            <person name="Tyrrell G.J."/>
        </authorList>
    </citation>
    <scope>NUCLEOTIDE SEQUENCE [LARGE SCALE GENOMIC DNA]</scope>
    <source>
        <strain evidence="14 20">PLGBS17</strain>
    </source>
</reference>
<feature type="binding site" evidence="8">
    <location>
        <position position="54"/>
    </location>
    <ligand>
        <name>substrate</name>
    </ligand>
</feature>
<dbReference type="InterPro" id="IPR001057">
    <property type="entry name" value="Glu/AcGlu_kinase"/>
</dbReference>
<dbReference type="Proteomes" id="UP000035174">
    <property type="component" value="Unassembled WGS sequence"/>
</dbReference>
<comment type="pathway">
    <text evidence="8">Amino-acid biosynthesis; L-proline biosynthesis; L-glutamate 5-semialdehyde from L-glutamate: step 1/2.</text>
</comment>
<evidence type="ECO:0000313" key="15">
    <source>
        <dbReference type="EMBL" id="SUN13423.1"/>
    </source>
</evidence>
<dbReference type="Proteomes" id="UP001230629">
    <property type="component" value="Unassembled WGS sequence"/>
</dbReference>
<dbReference type="GO" id="GO:0004349">
    <property type="term" value="F:glutamate 5-kinase activity"/>
    <property type="evidence" value="ECO:0007669"/>
    <property type="project" value="UniProtKB-UniRule"/>
</dbReference>
<evidence type="ECO:0000313" key="11">
    <source>
        <dbReference type="EMBL" id="KLL35240.1"/>
    </source>
</evidence>
<dbReference type="InterPro" id="IPR036393">
    <property type="entry name" value="AceGlu_kinase-like_sf"/>
</dbReference>
<comment type="subcellular location">
    <subcellularLocation>
        <location evidence="8">Cytoplasm</location>
    </subcellularLocation>
</comment>
<dbReference type="NCBIfam" id="TIGR01027">
    <property type="entry name" value="proB"/>
    <property type="match status" value="1"/>
</dbReference>
<comment type="caution">
    <text evidence="15">The sequence shown here is derived from an EMBL/GenBank/DDBJ whole genome shotgun (WGS) entry which is preliminary data.</text>
</comment>
<dbReference type="KEGG" id="sage:EN72_01765"/>
<feature type="binding site" evidence="8">
    <location>
        <position position="141"/>
    </location>
    <ligand>
        <name>substrate</name>
    </ligand>
</feature>
<feature type="domain" description="Aspartate/glutamate/uridylate kinase" evidence="9">
    <location>
        <begin position="10"/>
        <end position="236"/>
    </location>
</feature>
<evidence type="ECO:0000256" key="2">
    <source>
        <dbReference type="ARBA" id="ARBA00022605"/>
    </source>
</evidence>
<keyword evidence="2 8" id="KW-0028">Amino-acid biosynthesis</keyword>
<evidence type="ECO:0000313" key="16">
    <source>
        <dbReference type="Proteomes" id="UP000035174"/>
    </source>
</evidence>
<dbReference type="Proteomes" id="UP000256718">
    <property type="component" value="Unassembled WGS sequence"/>
</dbReference>
<dbReference type="Gene3D" id="3.40.1160.10">
    <property type="entry name" value="Acetylglutamate kinase-like"/>
    <property type="match status" value="1"/>
</dbReference>
<dbReference type="GO" id="GO:0005524">
    <property type="term" value="F:ATP binding"/>
    <property type="evidence" value="ECO:0007669"/>
    <property type="project" value="UniProtKB-KW"/>
</dbReference>
<proteinExistence type="inferred from homology"/>